<dbReference type="EMBL" id="JADNRY010000269">
    <property type="protein sequence ID" value="KAF9059959.1"/>
    <property type="molecule type" value="Genomic_DNA"/>
</dbReference>
<comment type="caution">
    <text evidence="2">The sequence shown here is derived from an EMBL/GenBank/DDBJ whole genome shotgun (WGS) entry which is preliminary data.</text>
</comment>
<organism evidence="2 3">
    <name type="scientific">Rhodocollybia butyracea</name>
    <dbReference type="NCBI Taxonomy" id="206335"/>
    <lineage>
        <taxon>Eukaryota</taxon>
        <taxon>Fungi</taxon>
        <taxon>Dikarya</taxon>
        <taxon>Basidiomycota</taxon>
        <taxon>Agaricomycotina</taxon>
        <taxon>Agaricomycetes</taxon>
        <taxon>Agaricomycetidae</taxon>
        <taxon>Agaricales</taxon>
        <taxon>Marasmiineae</taxon>
        <taxon>Omphalotaceae</taxon>
        <taxon>Rhodocollybia</taxon>
    </lineage>
</organism>
<evidence type="ECO:0000313" key="2">
    <source>
        <dbReference type="EMBL" id="KAF9059959.1"/>
    </source>
</evidence>
<evidence type="ECO:0000313" key="3">
    <source>
        <dbReference type="Proteomes" id="UP000772434"/>
    </source>
</evidence>
<feature type="compositionally biased region" description="Polar residues" evidence="1">
    <location>
        <begin position="311"/>
        <end position="320"/>
    </location>
</feature>
<protein>
    <submittedName>
        <fullName evidence="2">Uncharacterized protein</fullName>
    </submittedName>
</protein>
<sequence>MVDIVSIVVAVVALLGTVAQAVLAGWFEMHSEEKKRLESLRATFSKYHDPLHLAASDLSMQITKIIHNDSTSSATWSDQVRMYNIMHTSFVFAQFFAWANILRRDTEFLRPRTKSGSAGTDIIVLLARIRSVLRSGFTEQFLIATGIQSAIGEIATAPESPDGKGQLRCIGFATFCEKWRREADFKDWFDPVVLGLEAMAGSDVLTNEDRARPNGRLRLWIIQHLLSDLIDILDPELAHNYTKVHYDGKLKNCMCRRCAPGLRDGDDEFIVELEWVKDSSKMTHEVLMQESSLLFSGTVTKGSESDPDKGLQSTDVNVNI</sequence>
<evidence type="ECO:0000256" key="1">
    <source>
        <dbReference type="SAM" id="MobiDB-lite"/>
    </source>
</evidence>
<proteinExistence type="predicted"/>
<reference evidence="2" key="1">
    <citation type="submission" date="2020-11" db="EMBL/GenBank/DDBJ databases">
        <authorList>
            <consortium name="DOE Joint Genome Institute"/>
            <person name="Ahrendt S."/>
            <person name="Riley R."/>
            <person name="Andreopoulos W."/>
            <person name="Labutti K."/>
            <person name="Pangilinan J."/>
            <person name="Ruiz-Duenas F.J."/>
            <person name="Barrasa J.M."/>
            <person name="Sanchez-Garcia M."/>
            <person name="Camarero S."/>
            <person name="Miyauchi S."/>
            <person name="Serrano A."/>
            <person name="Linde D."/>
            <person name="Babiker R."/>
            <person name="Drula E."/>
            <person name="Ayuso-Fernandez I."/>
            <person name="Pacheco R."/>
            <person name="Padilla G."/>
            <person name="Ferreira P."/>
            <person name="Barriuso J."/>
            <person name="Kellner H."/>
            <person name="Castanera R."/>
            <person name="Alfaro M."/>
            <person name="Ramirez L."/>
            <person name="Pisabarro A.G."/>
            <person name="Kuo A."/>
            <person name="Tritt A."/>
            <person name="Lipzen A."/>
            <person name="He G."/>
            <person name="Yan M."/>
            <person name="Ng V."/>
            <person name="Cullen D."/>
            <person name="Martin F."/>
            <person name="Rosso M.-N."/>
            <person name="Henrissat B."/>
            <person name="Hibbett D."/>
            <person name="Martinez A.T."/>
            <person name="Grigoriev I.V."/>
        </authorList>
    </citation>
    <scope>NUCLEOTIDE SEQUENCE</scope>
    <source>
        <strain evidence="2">AH 40177</strain>
    </source>
</reference>
<keyword evidence="3" id="KW-1185">Reference proteome</keyword>
<dbReference type="Proteomes" id="UP000772434">
    <property type="component" value="Unassembled WGS sequence"/>
</dbReference>
<name>A0A9P5TZ69_9AGAR</name>
<accession>A0A9P5TZ69</accession>
<dbReference type="OrthoDB" id="531190at2759"/>
<feature type="region of interest" description="Disordered" evidence="1">
    <location>
        <begin position="298"/>
        <end position="320"/>
    </location>
</feature>
<gene>
    <name evidence="2" type="ORF">BDP27DRAFT_438773</name>
</gene>
<dbReference type="AlphaFoldDB" id="A0A9P5TZ69"/>